<keyword evidence="3" id="KW-1185">Reference proteome</keyword>
<gene>
    <name evidence="2" type="ORF">D9753_32085</name>
</gene>
<evidence type="ECO:0000256" key="1">
    <source>
        <dbReference type="SAM" id="MobiDB-lite"/>
    </source>
</evidence>
<organism evidence="2 3">
    <name type="scientific">Streptomyces dangxiongensis</name>
    <dbReference type="NCBI Taxonomy" id="1442032"/>
    <lineage>
        <taxon>Bacteria</taxon>
        <taxon>Bacillati</taxon>
        <taxon>Actinomycetota</taxon>
        <taxon>Actinomycetes</taxon>
        <taxon>Kitasatosporales</taxon>
        <taxon>Streptomycetaceae</taxon>
        <taxon>Streptomyces</taxon>
    </lineage>
</organism>
<dbReference type="Proteomes" id="UP000268329">
    <property type="component" value="Chromosome"/>
</dbReference>
<name>A0A3G2JK79_9ACTN</name>
<reference evidence="2 3" key="1">
    <citation type="submission" date="2018-10" db="EMBL/GenBank/DDBJ databases">
        <title>The genome of Streptomyces dangxiongensis Z022.</title>
        <authorList>
            <person name="Zhang B."/>
        </authorList>
    </citation>
    <scope>NUCLEOTIDE SEQUENCE [LARGE SCALE GENOMIC DNA]</scope>
    <source>
        <strain evidence="2 3">Z022</strain>
    </source>
</reference>
<accession>A0A3G2JK79</accession>
<evidence type="ECO:0000313" key="3">
    <source>
        <dbReference type="Proteomes" id="UP000268329"/>
    </source>
</evidence>
<proteinExistence type="predicted"/>
<sequence>MPARRAVDPASPRGSPGGLSSDDHSDGRPLAFTLTGGNTNDRCAHFTAATEAIRVPRIGP</sequence>
<dbReference type="AlphaFoldDB" id="A0A3G2JK79"/>
<dbReference type="OrthoDB" id="4546548at2"/>
<evidence type="ECO:0000313" key="2">
    <source>
        <dbReference type="EMBL" id="AYN42744.1"/>
    </source>
</evidence>
<feature type="region of interest" description="Disordered" evidence="1">
    <location>
        <begin position="1"/>
        <end position="34"/>
    </location>
</feature>
<dbReference type="EMBL" id="CP033073">
    <property type="protein sequence ID" value="AYN42744.1"/>
    <property type="molecule type" value="Genomic_DNA"/>
</dbReference>
<dbReference type="RefSeq" id="WP_121790171.1">
    <property type="nucleotide sequence ID" value="NZ_CP033073.1"/>
</dbReference>
<protein>
    <submittedName>
        <fullName evidence="2">Uncharacterized protein</fullName>
    </submittedName>
</protein>
<dbReference type="KEGG" id="sdd:D9753_32085"/>